<dbReference type="Pfam" id="PF04038">
    <property type="entry name" value="DHNA"/>
    <property type="match status" value="1"/>
</dbReference>
<dbReference type="InterPro" id="IPR007181">
    <property type="entry name" value="MtpD_C"/>
</dbReference>
<sequence length="129" mass="14585">MTSDPAAKYFSGKTTSRDRAVFEAGIAIGMIIHQFTGIPVKRLEDIELIGKVIENAVKAQPFKEDAKIEIRIGDLSSSPGNPYSYTTLKTRHIDARIVVRYNNVRVVARLRYIPELDFNLAYIEDIEEL</sequence>
<name>B8D3S0_DESA1</name>
<comment type="subunit">
    <text evidence="1">Homotetramer.</text>
</comment>
<dbReference type="RefSeq" id="WP_012608093.1">
    <property type="nucleotide sequence ID" value="NC_011766.1"/>
</dbReference>
<comment type="function">
    <text evidence="1">Catalyzes the conversion of 7,8-dihydroneopterin (H2Neo) to 6-hydroxymethyl-7,8-dihydropterin (6-HMD).</text>
</comment>
<organism evidence="3 4">
    <name type="scientific">Desulfurococcus amylolyticus (strain DSM 18924 / JCM 16383 / VKM B-2413 / 1221n)</name>
    <name type="common">Desulfurococcus kamchatkensis</name>
    <dbReference type="NCBI Taxonomy" id="490899"/>
    <lineage>
        <taxon>Archaea</taxon>
        <taxon>Thermoproteota</taxon>
        <taxon>Thermoprotei</taxon>
        <taxon>Desulfurococcales</taxon>
        <taxon>Desulfurococcaceae</taxon>
        <taxon>Desulfurococcus</taxon>
    </lineage>
</organism>
<evidence type="ECO:0000259" key="2">
    <source>
        <dbReference type="Pfam" id="PF04038"/>
    </source>
</evidence>
<dbReference type="HAMAP" id="MF_02130">
    <property type="entry name" value="DHNA_arch"/>
    <property type="match status" value="1"/>
</dbReference>
<dbReference type="EMBL" id="CP001140">
    <property type="protein sequence ID" value="ACL10751.1"/>
    <property type="molecule type" value="Genomic_DNA"/>
</dbReference>
<dbReference type="SUPFAM" id="SSF143560">
    <property type="entry name" value="MK0786-like"/>
    <property type="match status" value="1"/>
</dbReference>
<dbReference type="GeneID" id="7170667"/>
<keyword evidence="1" id="KW-0456">Lyase</keyword>
<evidence type="ECO:0000256" key="1">
    <source>
        <dbReference type="HAMAP-Rule" id="MF_02130"/>
    </source>
</evidence>
<dbReference type="GO" id="GO:0004150">
    <property type="term" value="F:dihydroneopterin aldolase activity"/>
    <property type="evidence" value="ECO:0007669"/>
    <property type="project" value="UniProtKB-UniRule"/>
</dbReference>
<feature type="binding site" evidence="1">
    <location>
        <position position="23"/>
    </location>
    <ligand>
        <name>substrate</name>
    </ligand>
</feature>
<comment type="caution">
    <text evidence="1">Lacks conserved residue(s) required for the propagation of feature annotation.</text>
</comment>
<feature type="domain" description="Dihydroneopterin aldolase MtpD C-terminal" evidence="2">
    <location>
        <begin position="15"/>
        <end position="124"/>
    </location>
</feature>
<evidence type="ECO:0000313" key="4">
    <source>
        <dbReference type="Proteomes" id="UP000006903"/>
    </source>
</evidence>
<dbReference type="Proteomes" id="UP000006903">
    <property type="component" value="Chromosome"/>
</dbReference>
<gene>
    <name evidence="1" type="primary">mptD</name>
    <name evidence="3" type="ordered locus">DKAM_0425</name>
</gene>
<comment type="similarity">
    <text evidence="1">Belongs to the archaeal dihydroneopterin aldolase family.</text>
</comment>
<dbReference type="EC" id="4.1.2.25" evidence="1"/>
<dbReference type="KEGG" id="dka:DKAM_0425"/>
<dbReference type="eggNOG" id="arCOG04705">
    <property type="taxonomic scope" value="Archaea"/>
</dbReference>
<dbReference type="AlphaFoldDB" id="B8D3S0"/>
<comment type="catalytic activity">
    <reaction evidence="1">
        <text>7,8-dihydroneopterin = 6-hydroxymethyl-7,8-dihydropterin + glycolaldehyde</text>
        <dbReference type="Rhea" id="RHEA:10540"/>
        <dbReference type="ChEBI" id="CHEBI:17001"/>
        <dbReference type="ChEBI" id="CHEBI:17071"/>
        <dbReference type="ChEBI" id="CHEBI:44841"/>
        <dbReference type="EC" id="4.1.2.25"/>
    </reaction>
</comment>
<dbReference type="InterPro" id="IPR036839">
    <property type="entry name" value="MptD_sf"/>
</dbReference>
<accession>B8D3S0</accession>
<dbReference type="STRING" id="490899.DKAM_0425"/>
<evidence type="ECO:0000313" key="3">
    <source>
        <dbReference type="EMBL" id="ACL10751.1"/>
    </source>
</evidence>
<protein>
    <recommendedName>
        <fullName evidence="1">Dihydroneopterin aldolase</fullName>
        <shortName evidence="1">DHNA</shortName>
        <ecNumber evidence="1">4.1.2.25</ecNumber>
    </recommendedName>
    <alternativeName>
        <fullName evidence="1">7,8-dihydroneopterin aldolase</fullName>
    </alternativeName>
</protein>
<dbReference type="InterPro" id="IPR027508">
    <property type="entry name" value="DHN_aldolase_MptD"/>
</dbReference>
<reference evidence="3 4" key="1">
    <citation type="journal article" date="2009" name="J. Bacteriol.">
        <title>Complete genome sequence of the anaerobic, protein-degrading hyperthermophilic crenarchaeon Desulfurococcus kamchatkensis.</title>
        <authorList>
            <person name="Ravin N.V."/>
            <person name="Mardanov A.V."/>
            <person name="Beletsky A.V."/>
            <person name="Kublanov I.V."/>
            <person name="Kolganova T.V."/>
            <person name="Lebedinsky A.V."/>
            <person name="Chernyh N.A."/>
            <person name="Bonch-Osmolovskaya E.A."/>
            <person name="Skryabin K.G."/>
        </authorList>
    </citation>
    <scope>NUCLEOTIDE SEQUENCE [LARGE SCALE GENOMIC DNA]</scope>
    <source>
        <strain evidence="4">DSM 18924 / JCM 16383 / VKM B-2413 / 1221n</strain>
    </source>
</reference>
<dbReference type="HOGENOM" id="CLU_149105_1_0_2"/>
<proteinExistence type="inferred from homology"/>
<dbReference type="Gene3D" id="3.30.1300.20">
    <property type="entry name" value="7,8-dihydroneopterin aldolase (MptD)"/>
    <property type="match status" value="1"/>
</dbReference>